<accession>A0A174R5H3</accession>
<dbReference type="Proteomes" id="UP001170023">
    <property type="component" value="Unassembled WGS sequence"/>
</dbReference>
<gene>
    <name evidence="1" type="ORF">ERS852494_03141</name>
    <name evidence="2" type="ORF">Q4469_18075</name>
</gene>
<sequence>MKEDRRLRNLRYQMRKKGYQFDTKNLVAIMPSHDKRSLLQERRLSKFGFSIQYNMFEQ</sequence>
<dbReference type="GeneID" id="69480157"/>
<evidence type="ECO:0008006" key="4">
    <source>
        <dbReference type="Google" id="ProtNLM"/>
    </source>
</evidence>
<reference evidence="1 3" key="1">
    <citation type="submission" date="2015-09" db="EMBL/GenBank/DDBJ databases">
        <authorList>
            <consortium name="Pathogen Informatics"/>
        </authorList>
    </citation>
    <scope>NUCLEOTIDE SEQUENCE [LARGE SCALE GENOMIC DNA]</scope>
    <source>
        <strain evidence="1 3">2789STDY5834880</strain>
    </source>
</reference>
<name>A0A174R5H3_9BACE</name>
<protein>
    <recommendedName>
        <fullName evidence="4">CRISPR-associated endonuclease Cas2</fullName>
    </recommendedName>
</protein>
<dbReference type="AlphaFoldDB" id="A0A174R5H3"/>
<evidence type="ECO:0000313" key="3">
    <source>
        <dbReference type="Proteomes" id="UP000095657"/>
    </source>
</evidence>
<dbReference type="Proteomes" id="UP000095657">
    <property type="component" value="Unassembled WGS sequence"/>
</dbReference>
<proteinExistence type="predicted"/>
<dbReference type="STRING" id="47678.ERS852494_03141"/>
<evidence type="ECO:0000313" key="1">
    <source>
        <dbReference type="EMBL" id="CUP80773.1"/>
    </source>
</evidence>
<dbReference type="RefSeq" id="WP_004325858.1">
    <property type="nucleotide sequence ID" value="NZ_CACRTB010000035.1"/>
</dbReference>
<dbReference type="EMBL" id="CZAI01000007">
    <property type="protein sequence ID" value="CUP80773.1"/>
    <property type="molecule type" value="Genomic_DNA"/>
</dbReference>
<evidence type="ECO:0000313" key="2">
    <source>
        <dbReference type="EMBL" id="MDO6359555.1"/>
    </source>
</evidence>
<dbReference type="EMBL" id="JAUONL010000019">
    <property type="protein sequence ID" value="MDO6359555.1"/>
    <property type="molecule type" value="Genomic_DNA"/>
</dbReference>
<reference evidence="2" key="2">
    <citation type="submission" date="2023-07" db="EMBL/GenBank/DDBJ databases">
        <title>Whole Genome Sequencing of Colonoscopy isolates.</title>
        <authorList>
            <person name="Surve S.V."/>
            <person name="Valls R.A."/>
            <person name="Barrak K.E."/>
            <person name="Gardner T.B."/>
            <person name="O'Toole G.A."/>
        </authorList>
    </citation>
    <scope>NUCLEOTIDE SEQUENCE</scope>
    <source>
        <strain evidence="2">GP0119</strain>
    </source>
</reference>
<organism evidence="1 3">
    <name type="scientific">Bacteroides caccae</name>
    <dbReference type="NCBI Taxonomy" id="47678"/>
    <lineage>
        <taxon>Bacteria</taxon>
        <taxon>Pseudomonadati</taxon>
        <taxon>Bacteroidota</taxon>
        <taxon>Bacteroidia</taxon>
        <taxon>Bacteroidales</taxon>
        <taxon>Bacteroidaceae</taxon>
        <taxon>Bacteroides</taxon>
    </lineage>
</organism>